<keyword evidence="2" id="KW-0677">Repeat</keyword>
<name>A0A8H6F2D9_CANAX</name>
<feature type="region of interest" description="Disordered" evidence="3">
    <location>
        <begin position="194"/>
        <end position="273"/>
    </location>
</feature>
<dbReference type="InterPro" id="IPR016197">
    <property type="entry name" value="Chromo-like_dom_sf"/>
</dbReference>
<dbReference type="CDD" id="cd18626">
    <property type="entry name" value="CD_eEF3"/>
    <property type="match status" value="1"/>
</dbReference>
<dbReference type="GO" id="GO:0016887">
    <property type="term" value="F:ATP hydrolysis activity"/>
    <property type="evidence" value="ECO:0007669"/>
    <property type="project" value="InterPro"/>
</dbReference>
<dbReference type="Gene3D" id="2.40.50.990">
    <property type="match status" value="1"/>
</dbReference>
<gene>
    <name evidence="5" type="ORF">FOB64_003931</name>
</gene>
<dbReference type="GO" id="GO:0006338">
    <property type="term" value="P:chromatin remodeling"/>
    <property type="evidence" value="ECO:0007669"/>
    <property type="project" value="UniProtKB-ARBA"/>
</dbReference>
<dbReference type="SUPFAM" id="SSF54160">
    <property type="entry name" value="Chromo domain-like"/>
    <property type="match status" value="1"/>
</dbReference>
<dbReference type="InterPro" id="IPR047038">
    <property type="entry name" value="eEF3_chromodomain-like_sf"/>
</dbReference>
<comment type="caution">
    <text evidence="5">The sequence shown here is derived from an EMBL/GenBank/DDBJ whole genome shotgun (WGS) entry which is preliminary data.</text>
</comment>
<reference evidence="5 6" key="1">
    <citation type="submission" date="2020-03" db="EMBL/GenBank/DDBJ databases">
        <title>FDA dAtabase for Regulatory Grade micrObial Sequences (FDA-ARGOS): Supporting development and validation of Infectious Disease Dx tests.</title>
        <authorList>
            <person name="Campos J."/>
            <person name="Goldberg B."/>
            <person name="Tallon L."/>
            <person name="Sadzewicz L."/>
            <person name="Vavikolanu K."/>
            <person name="Mehta A."/>
            <person name="Aluvathingal J."/>
            <person name="Nadendla S."/>
            <person name="Nandy P."/>
            <person name="Geyer C."/>
            <person name="Yan Y."/>
            <person name="Sichtig H."/>
        </authorList>
    </citation>
    <scope>NUCLEOTIDE SEQUENCE [LARGE SCALE GENOMIC DNA]</scope>
    <source>
        <strain evidence="5 6">FDAARGOS_656</strain>
    </source>
</reference>
<dbReference type="FunFam" id="2.40.50.990:FF:000002">
    <property type="entry name" value="mRNA export factor elf1"/>
    <property type="match status" value="1"/>
</dbReference>
<dbReference type="InterPro" id="IPR000953">
    <property type="entry name" value="Chromo/chromo_shadow_dom"/>
</dbReference>
<dbReference type="GO" id="GO:0000123">
    <property type="term" value="C:histone acetyltransferase complex"/>
    <property type="evidence" value="ECO:0007669"/>
    <property type="project" value="UniProtKB-ARBA"/>
</dbReference>
<keyword evidence="1" id="KW-0963">Cytoplasm</keyword>
<dbReference type="PANTHER" id="PTHR19211:SF14">
    <property type="entry name" value="ATP-BINDING CASSETTE SUB-FAMILY F MEMBER 1"/>
    <property type="match status" value="1"/>
</dbReference>
<dbReference type="GO" id="GO:0006412">
    <property type="term" value="P:translation"/>
    <property type="evidence" value="ECO:0007669"/>
    <property type="project" value="UniProtKB-ARBA"/>
</dbReference>
<dbReference type="InterPro" id="IPR023780">
    <property type="entry name" value="Chromo_domain"/>
</dbReference>
<dbReference type="InterPro" id="IPR050611">
    <property type="entry name" value="ABCF"/>
</dbReference>
<protein>
    <submittedName>
        <fullName evidence="5">ABC transporter family protein</fullName>
    </submittedName>
</protein>
<dbReference type="Pfam" id="PF00385">
    <property type="entry name" value="Chromo"/>
    <property type="match status" value="1"/>
</dbReference>
<organism evidence="5 6">
    <name type="scientific">Candida albicans</name>
    <name type="common">Yeast</name>
    <dbReference type="NCBI Taxonomy" id="5476"/>
    <lineage>
        <taxon>Eukaryota</taxon>
        <taxon>Fungi</taxon>
        <taxon>Dikarya</taxon>
        <taxon>Ascomycota</taxon>
        <taxon>Saccharomycotina</taxon>
        <taxon>Pichiomycetes</taxon>
        <taxon>Debaryomycetaceae</taxon>
        <taxon>Candida/Lodderomyces clade</taxon>
        <taxon>Candida</taxon>
    </lineage>
</organism>
<evidence type="ECO:0000313" key="6">
    <source>
        <dbReference type="Proteomes" id="UP000536275"/>
    </source>
</evidence>
<evidence type="ECO:0000256" key="2">
    <source>
        <dbReference type="ARBA" id="ARBA00022737"/>
    </source>
</evidence>
<feature type="compositionally biased region" description="Basic and acidic residues" evidence="3">
    <location>
        <begin position="237"/>
        <end position="247"/>
    </location>
</feature>
<evidence type="ECO:0000256" key="1">
    <source>
        <dbReference type="ARBA" id="ARBA00022490"/>
    </source>
</evidence>
<proteinExistence type="predicted"/>
<dbReference type="PANTHER" id="PTHR19211">
    <property type="entry name" value="ATP-BINDING TRANSPORT PROTEIN-RELATED"/>
    <property type="match status" value="1"/>
</dbReference>
<evidence type="ECO:0000259" key="4">
    <source>
        <dbReference type="SMART" id="SM00298"/>
    </source>
</evidence>
<dbReference type="InterPro" id="IPR027417">
    <property type="entry name" value="P-loop_NTPase"/>
</dbReference>
<feature type="domain" description="Chromo" evidence="4">
    <location>
        <begin position="14"/>
        <end position="69"/>
    </location>
</feature>
<dbReference type="Gene3D" id="3.40.50.300">
    <property type="entry name" value="P-loop containing nucleotide triphosphate hydrolases"/>
    <property type="match status" value="1"/>
</dbReference>
<dbReference type="AlphaFoldDB" id="A0A8H6F2D9"/>
<dbReference type="EMBL" id="JABWAD010000052">
    <property type="protein sequence ID" value="KAF6068743.1"/>
    <property type="molecule type" value="Genomic_DNA"/>
</dbReference>
<dbReference type="InterPro" id="IPR003439">
    <property type="entry name" value="ABC_transporter-like_ATP-bd"/>
</dbReference>
<dbReference type="Pfam" id="PF00005">
    <property type="entry name" value="ABC_tran"/>
    <property type="match status" value="1"/>
</dbReference>
<dbReference type="GO" id="GO:0005524">
    <property type="term" value="F:ATP binding"/>
    <property type="evidence" value="ECO:0007669"/>
    <property type="project" value="InterPro"/>
</dbReference>
<dbReference type="SUPFAM" id="SSF52540">
    <property type="entry name" value="P-loop containing nucleoside triphosphate hydrolases"/>
    <property type="match status" value="1"/>
</dbReference>
<sequence>MMKKEIDIGDGRGKRAIEALVGRQKLKKSFQYEVKWKYWLPKYNSWVPKEVLLEHGFDKLIQKFDDHEASREGLGYRELTPSVIRKHFEDVGLDGDIADHTPMGSLSGGQLVKVVIAGAMWNNPHLLVLDEPTNYLDRDSLGGLAMAIREWNGGVVMISHNNEFVGALCPEQWHVENGEVIQKGTVAVDAKRFEDQGGDEASSSKEGTPVPEPVKKRADDDDSPANIKVRTRKKKMTRNEKKAQAERRRLRYIEWLSSPKGTPKPVDTDDEED</sequence>
<dbReference type="Proteomes" id="UP000536275">
    <property type="component" value="Unassembled WGS sequence"/>
</dbReference>
<dbReference type="InterPro" id="IPR015688">
    <property type="entry name" value="eEF3_ABC2_chromodomain-like"/>
</dbReference>
<evidence type="ECO:0000256" key="3">
    <source>
        <dbReference type="SAM" id="MobiDB-lite"/>
    </source>
</evidence>
<accession>A0A8H6F2D9</accession>
<dbReference type="SMART" id="SM00298">
    <property type="entry name" value="CHROMO"/>
    <property type="match status" value="1"/>
</dbReference>
<evidence type="ECO:0000313" key="5">
    <source>
        <dbReference type="EMBL" id="KAF6068743.1"/>
    </source>
</evidence>